<reference evidence="1" key="1">
    <citation type="journal article" date="2023" name="Mol. Phylogenet. Evol.">
        <title>Genome-scale phylogeny and comparative genomics of the fungal order Sordariales.</title>
        <authorList>
            <person name="Hensen N."/>
            <person name="Bonometti L."/>
            <person name="Westerberg I."/>
            <person name="Brannstrom I.O."/>
            <person name="Guillou S."/>
            <person name="Cros-Aarteil S."/>
            <person name="Calhoun S."/>
            <person name="Haridas S."/>
            <person name="Kuo A."/>
            <person name="Mondo S."/>
            <person name="Pangilinan J."/>
            <person name="Riley R."/>
            <person name="LaButti K."/>
            <person name="Andreopoulos B."/>
            <person name="Lipzen A."/>
            <person name="Chen C."/>
            <person name="Yan M."/>
            <person name="Daum C."/>
            <person name="Ng V."/>
            <person name="Clum A."/>
            <person name="Steindorff A."/>
            <person name="Ohm R.A."/>
            <person name="Martin F."/>
            <person name="Silar P."/>
            <person name="Natvig D.O."/>
            <person name="Lalanne C."/>
            <person name="Gautier V."/>
            <person name="Ament-Velasquez S.L."/>
            <person name="Kruys A."/>
            <person name="Hutchinson M.I."/>
            <person name="Powell A.J."/>
            <person name="Barry K."/>
            <person name="Miller A.N."/>
            <person name="Grigoriev I.V."/>
            <person name="Debuchy R."/>
            <person name="Gladieux P."/>
            <person name="Hiltunen Thoren M."/>
            <person name="Johannesson H."/>
        </authorList>
    </citation>
    <scope>NUCLEOTIDE SEQUENCE</scope>
    <source>
        <strain evidence="1">CBS 103.79</strain>
    </source>
</reference>
<comment type="caution">
    <text evidence="1">The sequence shown here is derived from an EMBL/GenBank/DDBJ whole genome shotgun (WGS) entry which is preliminary data.</text>
</comment>
<proteinExistence type="predicted"/>
<dbReference type="PANTHER" id="PTHR21310:SF37">
    <property type="entry name" value="AMINOGLYCOSIDE PHOSPHOTRANSFERASE DOMAIN-CONTAINING PROTEIN"/>
    <property type="match status" value="1"/>
</dbReference>
<dbReference type="AlphaFoldDB" id="A0AAN6MH10"/>
<evidence type="ECO:0008006" key="3">
    <source>
        <dbReference type="Google" id="ProtNLM"/>
    </source>
</evidence>
<name>A0AAN6MH10_9PEZI</name>
<dbReference type="Proteomes" id="UP001303889">
    <property type="component" value="Unassembled WGS sequence"/>
</dbReference>
<protein>
    <recommendedName>
        <fullName evidence="3">Aminoglycoside phosphotransferase domain-containing protein</fullName>
    </recommendedName>
</protein>
<sequence>MAPTQKILGRRPITLEDALGEEFNMLERLVHAPAVEKLYQELSDQTPVIEALTRHHLGLGSGDTCNVCARAASPSKVVFHCPMPNKVAEQKHPGTVDEKLGCEVGAYIWVEEQCPEIRTPHRYGFGFTDRHLPFLTRVVRRFWRSIHQLLGRPLLSNYIPHPPRQKAALGAYMILEYFGPDTGVMLSNTFPTQRSDPARRQRLFKGIAQIMLSLARVPQPRIGAFRFHDDGTITLTNRPLTCSMMILENDGAARTMQPGDTYGCTDAFVSETLTFHDRRFLSQPNAVFDERDCRAQMAVKAVLRILSHVYVRRDLREGPFPLQLTDFHASNIFVDEEWNVTGLVDLKWLCALPAEQLDVPYWLTGCSIDHIEGEKLEEFDVTRREFMGVFDAVERAAAGKGRAPRGLELSRIMREVWESKGTWFWHSLSSANAMYLLLETHFVWSVDSDEVVQKKVADKKAYDEDLKRVFAGTGP</sequence>
<keyword evidence="2" id="KW-1185">Reference proteome</keyword>
<evidence type="ECO:0000313" key="1">
    <source>
        <dbReference type="EMBL" id="KAK3900414.1"/>
    </source>
</evidence>
<dbReference type="InterPro" id="IPR051678">
    <property type="entry name" value="AGP_Transferase"/>
</dbReference>
<gene>
    <name evidence="1" type="ORF">C8A05DRAFT_45750</name>
</gene>
<dbReference type="EMBL" id="MU855674">
    <property type="protein sequence ID" value="KAK3900414.1"/>
    <property type="molecule type" value="Genomic_DNA"/>
</dbReference>
<organism evidence="1 2">
    <name type="scientific">Staphylotrichum tortipilum</name>
    <dbReference type="NCBI Taxonomy" id="2831512"/>
    <lineage>
        <taxon>Eukaryota</taxon>
        <taxon>Fungi</taxon>
        <taxon>Dikarya</taxon>
        <taxon>Ascomycota</taxon>
        <taxon>Pezizomycotina</taxon>
        <taxon>Sordariomycetes</taxon>
        <taxon>Sordariomycetidae</taxon>
        <taxon>Sordariales</taxon>
        <taxon>Chaetomiaceae</taxon>
        <taxon>Staphylotrichum</taxon>
    </lineage>
</organism>
<accession>A0AAN6MH10</accession>
<dbReference type="PANTHER" id="PTHR21310">
    <property type="entry name" value="AMINOGLYCOSIDE PHOSPHOTRANSFERASE-RELATED-RELATED"/>
    <property type="match status" value="1"/>
</dbReference>
<evidence type="ECO:0000313" key="2">
    <source>
        <dbReference type="Proteomes" id="UP001303889"/>
    </source>
</evidence>
<reference evidence="1" key="2">
    <citation type="submission" date="2023-05" db="EMBL/GenBank/DDBJ databases">
        <authorList>
            <consortium name="Lawrence Berkeley National Laboratory"/>
            <person name="Steindorff A."/>
            <person name="Hensen N."/>
            <person name="Bonometti L."/>
            <person name="Westerberg I."/>
            <person name="Brannstrom I.O."/>
            <person name="Guillou S."/>
            <person name="Cros-Aarteil S."/>
            <person name="Calhoun S."/>
            <person name="Haridas S."/>
            <person name="Kuo A."/>
            <person name="Mondo S."/>
            <person name="Pangilinan J."/>
            <person name="Riley R."/>
            <person name="Labutti K."/>
            <person name="Andreopoulos B."/>
            <person name="Lipzen A."/>
            <person name="Chen C."/>
            <person name="Yanf M."/>
            <person name="Daum C."/>
            <person name="Ng V."/>
            <person name="Clum A."/>
            <person name="Ohm R."/>
            <person name="Martin F."/>
            <person name="Silar P."/>
            <person name="Natvig D."/>
            <person name="Lalanne C."/>
            <person name="Gautier V."/>
            <person name="Ament-Velasquez S.L."/>
            <person name="Kruys A."/>
            <person name="Hutchinson M.I."/>
            <person name="Powell A.J."/>
            <person name="Barry K."/>
            <person name="Miller A.N."/>
            <person name="Grigoriev I.V."/>
            <person name="Debuchy R."/>
            <person name="Gladieux P."/>
            <person name="Thoren M.H."/>
            <person name="Johannesson H."/>
        </authorList>
    </citation>
    <scope>NUCLEOTIDE SEQUENCE</scope>
    <source>
        <strain evidence="1">CBS 103.79</strain>
    </source>
</reference>